<evidence type="ECO:0000256" key="2">
    <source>
        <dbReference type="ARBA" id="ARBA00008566"/>
    </source>
</evidence>
<name>A0A6A7BKW0_9PLEO</name>
<feature type="compositionally biased region" description="Basic and acidic residues" evidence="8">
    <location>
        <begin position="408"/>
        <end position="419"/>
    </location>
</feature>
<comment type="similarity">
    <text evidence="2">Belongs to the tellurite-resistance/dicarboxylate transporter (TDT) family.</text>
</comment>
<evidence type="ECO:0008006" key="12">
    <source>
        <dbReference type="Google" id="ProtNLM"/>
    </source>
</evidence>
<evidence type="ECO:0000313" key="11">
    <source>
        <dbReference type="Proteomes" id="UP000799423"/>
    </source>
</evidence>
<feature type="transmembrane region" description="Helical" evidence="9">
    <location>
        <begin position="103"/>
        <end position="127"/>
    </location>
</feature>
<evidence type="ECO:0000256" key="9">
    <source>
        <dbReference type="SAM" id="Phobius"/>
    </source>
</evidence>
<feature type="transmembrane region" description="Helical" evidence="9">
    <location>
        <begin position="170"/>
        <end position="194"/>
    </location>
</feature>
<feature type="region of interest" description="Disordered" evidence="8">
    <location>
        <begin position="393"/>
        <end position="431"/>
    </location>
</feature>
<keyword evidence="5 9" id="KW-0812">Transmembrane</keyword>
<feature type="transmembrane region" description="Helical" evidence="9">
    <location>
        <begin position="353"/>
        <end position="373"/>
    </location>
</feature>
<dbReference type="GO" id="GO:0005886">
    <property type="term" value="C:plasma membrane"/>
    <property type="evidence" value="ECO:0007669"/>
    <property type="project" value="UniProtKB-SubCell"/>
</dbReference>
<protein>
    <recommendedName>
        <fullName evidence="12">C4-dicarboxylate transporter/malic acid transport protein-like protein</fullName>
    </recommendedName>
</protein>
<feature type="transmembrane region" description="Helical" evidence="9">
    <location>
        <begin position="285"/>
        <end position="315"/>
    </location>
</feature>
<dbReference type="Gene3D" id="1.50.10.150">
    <property type="entry name" value="Voltage-dependent anion channel"/>
    <property type="match status" value="1"/>
</dbReference>
<evidence type="ECO:0000256" key="6">
    <source>
        <dbReference type="ARBA" id="ARBA00022989"/>
    </source>
</evidence>
<dbReference type="InterPro" id="IPR038665">
    <property type="entry name" value="Voltage-dep_anion_channel_sf"/>
</dbReference>
<evidence type="ECO:0000256" key="8">
    <source>
        <dbReference type="SAM" id="MobiDB-lite"/>
    </source>
</evidence>
<accession>A0A6A7BKW0</accession>
<reference evidence="10" key="1">
    <citation type="submission" date="2020-01" db="EMBL/GenBank/DDBJ databases">
        <authorList>
            <consortium name="DOE Joint Genome Institute"/>
            <person name="Haridas S."/>
            <person name="Albert R."/>
            <person name="Binder M."/>
            <person name="Bloem J."/>
            <person name="Labutti K."/>
            <person name="Salamov A."/>
            <person name="Andreopoulos B."/>
            <person name="Baker S.E."/>
            <person name="Barry K."/>
            <person name="Bills G."/>
            <person name="Bluhm B.H."/>
            <person name="Cannon C."/>
            <person name="Castanera R."/>
            <person name="Culley D.E."/>
            <person name="Daum C."/>
            <person name="Ezra D."/>
            <person name="Gonzalez J.B."/>
            <person name="Henrissat B."/>
            <person name="Kuo A."/>
            <person name="Liang C."/>
            <person name="Lipzen A."/>
            <person name="Lutzoni F."/>
            <person name="Magnuson J."/>
            <person name="Mondo S."/>
            <person name="Nolan M."/>
            <person name="Ohm R."/>
            <person name="Pangilinan J."/>
            <person name="Park H.-J."/>
            <person name="Ramirez L."/>
            <person name="Alfaro M."/>
            <person name="Sun H."/>
            <person name="Tritt A."/>
            <person name="Yoshinaga Y."/>
            <person name="Zwiers L.-H."/>
            <person name="Turgeon B.G."/>
            <person name="Goodwin S.B."/>
            <person name="Spatafora J.W."/>
            <person name="Crous P.W."/>
            <person name="Grigoriev I.V."/>
        </authorList>
    </citation>
    <scope>NUCLEOTIDE SEQUENCE</scope>
    <source>
        <strain evidence="10">IPT5</strain>
    </source>
</reference>
<keyword evidence="4" id="KW-1003">Cell membrane</keyword>
<dbReference type="Proteomes" id="UP000799423">
    <property type="component" value="Unassembled WGS sequence"/>
</dbReference>
<dbReference type="EMBL" id="MU006289">
    <property type="protein sequence ID" value="KAF2856146.1"/>
    <property type="molecule type" value="Genomic_DNA"/>
</dbReference>
<dbReference type="OrthoDB" id="2901184at2759"/>
<organism evidence="10 11">
    <name type="scientific">Plenodomus tracheiphilus IPT5</name>
    <dbReference type="NCBI Taxonomy" id="1408161"/>
    <lineage>
        <taxon>Eukaryota</taxon>
        <taxon>Fungi</taxon>
        <taxon>Dikarya</taxon>
        <taxon>Ascomycota</taxon>
        <taxon>Pezizomycotina</taxon>
        <taxon>Dothideomycetes</taxon>
        <taxon>Pleosporomycetidae</taxon>
        <taxon>Pleosporales</taxon>
        <taxon>Pleosporineae</taxon>
        <taxon>Leptosphaeriaceae</taxon>
        <taxon>Plenodomus</taxon>
    </lineage>
</organism>
<dbReference type="AlphaFoldDB" id="A0A6A7BKW0"/>
<evidence type="ECO:0000256" key="1">
    <source>
        <dbReference type="ARBA" id="ARBA00004651"/>
    </source>
</evidence>
<feature type="transmembrane region" description="Helical" evidence="9">
    <location>
        <begin position="60"/>
        <end position="82"/>
    </location>
</feature>
<evidence type="ECO:0000256" key="7">
    <source>
        <dbReference type="ARBA" id="ARBA00023136"/>
    </source>
</evidence>
<evidence type="ECO:0000256" key="3">
    <source>
        <dbReference type="ARBA" id="ARBA00022448"/>
    </source>
</evidence>
<keyword evidence="7 9" id="KW-0472">Membrane</keyword>
<dbReference type="PANTHER" id="PTHR31686:SF3">
    <property type="entry name" value="ACID TRANSPORT PROTEIN, PUTATIVE (AFU_ORTHOLOGUE AFUA_4G09410)-RELATED"/>
    <property type="match status" value="1"/>
</dbReference>
<gene>
    <name evidence="10" type="ORF">T440DRAFT_99275</name>
</gene>
<keyword evidence="11" id="KW-1185">Reference proteome</keyword>
<evidence type="ECO:0000256" key="5">
    <source>
        <dbReference type="ARBA" id="ARBA00022692"/>
    </source>
</evidence>
<proteinExistence type="inferred from homology"/>
<dbReference type="InterPro" id="IPR051629">
    <property type="entry name" value="Sulfite_efflux_TDT"/>
</dbReference>
<keyword evidence="6 9" id="KW-1133">Transmembrane helix</keyword>
<feature type="transmembrane region" description="Helical" evidence="9">
    <location>
        <begin position="200"/>
        <end position="223"/>
    </location>
</feature>
<evidence type="ECO:0000313" key="10">
    <source>
        <dbReference type="EMBL" id="KAF2856146.1"/>
    </source>
</evidence>
<feature type="transmembrane region" description="Helical" evidence="9">
    <location>
        <begin position="243"/>
        <end position="265"/>
    </location>
</feature>
<keyword evidence="3" id="KW-0813">Transport</keyword>
<evidence type="ECO:0000256" key="4">
    <source>
        <dbReference type="ARBA" id="ARBA00022475"/>
    </source>
</evidence>
<dbReference type="Pfam" id="PF03595">
    <property type="entry name" value="SLAC1"/>
    <property type="match status" value="1"/>
</dbReference>
<comment type="subcellular location">
    <subcellularLocation>
        <location evidence="1">Cell membrane</location>
        <topology evidence="1">Multi-pass membrane protein</topology>
    </subcellularLocation>
</comment>
<sequence length="431" mass="47403">MAPNGHTTEHDALQIPKEHQSNLSIAIKNFSAQWYTISMDTGILSIILKLHPWTFRGQSVLSTVMFVLNLFLFVAFSAISILRLRGHRHHVRTQTLTNLEEQSYLGAPATAYLTLVAQVALTCSTAWGFHWTIFAYVLWWIGLVFTVGLCSSNVIILIKRNMTTDREMTPAIFLPLISVMTLGTTGGIICNYGVGMTPALAVPIIVVAYMAIGYALFLSLMYYTFLAHKLLAVGLPAPGKVPALVITVGPMGQFATAIQVLSTAASKRGLFAGYARGTWLQGSAASSVSAAAVLLALLALGFAFMWITVAWCIVMEHLIKRQLPFSLTWWSLIFPMGVFTTALLNLSNALNSSVLRGFTSALLIFMFLVYFVNWGGTVYKIYMGEALGVPQQRQEEHQQAKDKKRRMDHYVMRDSRITEGESSGNGSGSNV</sequence>
<feature type="transmembrane region" description="Helical" evidence="9">
    <location>
        <begin position="327"/>
        <end position="347"/>
    </location>
</feature>
<dbReference type="CDD" id="cd09299">
    <property type="entry name" value="TDT"/>
    <property type="match status" value="1"/>
</dbReference>
<feature type="transmembrane region" description="Helical" evidence="9">
    <location>
        <begin position="133"/>
        <end position="158"/>
    </location>
</feature>
<dbReference type="InterPro" id="IPR004695">
    <property type="entry name" value="SLAC1/Mae1/Ssu1/TehA"/>
</dbReference>
<dbReference type="GO" id="GO:0000319">
    <property type="term" value="F:sulfite transmembrane transporter activity"/>
    <property type="evidence" value="ECO:0007669"/>
    <property type="project" value="TreeGrafter"/>
</dbReference>
<dbReference type="PANTHER" id="PTHR31686">
    <property type="match status" value="1"/>
</dbReference>